<dbReference type="STRING" id="307972.A0A2G8KBE8"/>
<proteinExistence type="predicted"/>
<sequence>MVLVETFQYTLTVRLSSPPARFQTASTHRYEILTDSLKTVESGPLSVPKTVSTTRWSYRSGAVKALVQGYHPIREALAKIARDDNEISKARSEANGVHDRMCKLETGVYAVFWHDILDRVNATSHSLQDPKLDLNTAVAMLKSLKCFVREKRESFHVYEEKGKEMSGTDEYVQTRNRQRNVRLNPLHYGQSDPEEAALSPSEKFRVQNFLPVIDQFLSSLEQRLEAYENTCSLFGFLRKLETLDCNEIEAAAAKLVSEYKVDLDQSLGVELVQFAAFFTHFPEDDKMRERTVSL</sequence>
<dbReference type="Proteomes" id="UP000230750">
    <property type="component" value="Unassembled WGS sequence"/>
</dbReference>
<comment type="caution">
    <text evidence="1">The sequence shown here is derived from an EMBL/GenBank/DDBJ whole genome shotgun (WGS) entry which is preliminary data.</text>
</comment>
<organism evidence="1 2">
    <name type="scientific">Stichopus japonicus</name>
    <name type="common">Sea cucumber</name>
    <dbReference type="NCBI Taxonomy" id="307972"/>
    <lineage>
        <taxon>Eukaryota</taxon>
        <taxon>Metazoa</taxon>
        <taxon>Echinodermata</taxon>
        <taxon>Eleutherozoa</taxon>
        <taxon>Echinozoa</taxon>
        <taxon>Holothuroidea</taxon>
        <taxon>Aspidochirotacea</taxon>
        <taxon>Aspidochirotida</taxon>
        <taxon>Stichopodidae</taxon>
        <taxon>Apostichopus</taxon>
    </lineage>
</organism>
<dbReference type="AlphaFoldDB" id="A0A2G8KBE8"/>
<dbReference type="EMBL" id="MRZV01000719">
    <property type="protein sequence ID" value="PIK45327.1"/>
    <property type="molecule type" value="Genomic_DNA"/>
</dbReference>
<evidence type="ECO:0000313" key="1">
    <source>
        <dbReference type="EMBL" id="PIK45327.1"/>
    </source>
</evidence>
<gene>
    <name evidence="1" type="ORF">BSL78_17828</name>
</gene>
<name>A0A2G8KBE8_STIJA</name>
<reference evidence="1 2" key="1">
    <citation type="journal article" date="2017" name="PLoS Biol.">
        <title>The sea cucumber genome provides insights into morphological evolution and visceral regeneration.</title>
        <authorList>
            <person name="Zhang X."/>
            <person name="Sun L."/>
            <person name="Yuan J."/>
            <person name="Sun Y."/>
            <person name="Gao Y."/>
            <person name="Zhang L."/>
            <person name="Li S."/>
            <person name="Dai H."/>
            <person name="Hamel J.F."/>
            <person name="Liu C."/>
            <person name="Yu Y."/>
            <person name="Liu S."/>
            <person name="Lin W."/>
            <person name="Guo K."/>
            <person name="Jin S."/>
            <person name="Xu P."/>
            <person name="Storey K.B."/>
            <person name="Huan P."/>
            <person name="Zhang T."/>
            <person name="Zhou Y."/>
            <person name="Zhang J."/>
            <person name="Lin C."/>
            <person name="Li X."/>
            <person name="Xing L."/>
            <person name="Huo D."/>
            <person name="Sun M."/>
            <person name="Wang L."/>
            <person name="Mercier A."/>
            <person name="Li F."/>
            <person name="Yang H."/>
            <person name="Xiang J."/>
        </authorList>
    </citation>
    <scope>NUCLEOTIDE SEQUENCE [LARGE SCALE GENOMIC DNA]</scope>
    <source>
        <strain evidence="1">Shaxun</strain>
        <tissue evidence="1">Muscle</tissue>
    </source>
</reference>
<dbReference type="OrthoDB" id="6590418at2759"/>
<protein>
    <submittedName>
        <fullName evidence="1">Uncharacterized protein</fullName>
    </submittedName>
</protein>
<evidence type="ECO:0000313" key="2">
    <source>
        <dbReference type="Proteomes" id="UP000230750"/>
    </source>
</evidence>
<keyword evidence="2" id="KW-1185">Reference proteome</keyword>
<accession>A0A2G8KBE8</accession>